<proteinExistence type="predicted"/>
<dbReference type="Proteomes" id="UP001418222">
    <property type="component" value="Unassembled WGS sequence"/>
</dbReference>
<dbReference type="GO" id="GO:0016787">
    <property type="term" value="F:hydrolase activity"/>
    <property type="evidence" value="ECO:0007669"/>
    <property type="project" value="UniProtKB-KW"/>
</dbReference>
<reference evidence="14 15" key="1">
    <citation type="journal article" date="2022" name="Nat. Plants">
        <title>Genomes of leafy and leafless Platanthera orchids illuminate the evolution of mycoheterotrophy.</title>
        <authorList>
            <person name="Li M.H."/>
            <person name="Liu K.W."/>
            <person name="Li Z."/>
            <person name="Lu H.C."/>
            <person name="Ye Q.L."/>
            <person name="Zhang D."/>
            <person name="Wang J.Y."/>
            <person name="Li Y.F."/>
            <person name="Zhong Z.M."/>
            <person name="Liu X."/>
            <person name="Yu X."/>
            <person name="Liu D.K."/>
            <person name="Tu X.D."/>
            <person name="Liu B."/>
            <person name="Hao Y."/>
            <person name="Liao X.Y."/>
            <person name="Jiang Y.T."/>
            <person name="Sun W.H."/>
            <person name="Chen J."/>
            <person name="Chen Y.Q."/>
            <person name="Ai Y."/>
            <person name="Zhai J.W."/>
            <person name="Wu S.S."/>
            <person name="Zhou Z."/>
            <person name="Hsiao Y.Y."/>
            <person name="Wu W.L."/>
            <person name="Chen Y.Y."/>
            <person name="Lin Y.F."/>
            <person name="Hsu J.L."/>
            <person name="Li C.Y."/>
            <person name="Wang Z.W."/>
            <person name="Zhao X."/>
            <person name="Zhong W.Y."/>
            <person name="Ma X.K."/>
            <person name="Ma L."/>
            <person name="Huang J."/>
            <person name="Chen G.Z."/>
            <person name="Huang M.Z."/>
            <person name="Huang L."/>
            <person name="Peng D.H."/>
            <person name="Luo Y.B."/>
            <person name="Zou S.Q."/>
            <person name="Chen S.P."/>
            <person name="Lan S."/>
            <person name="Tsai W.C."/>
            <person name="Van de Peer Y."/>
            <person name="Liu Z.J."/>
        </authorList>
    </citation>
    <scope>NUCLEOTIDE SEQUENCE [LARGE SCALE GENOMIC DNA]</scope>
    <source>
        <strain evidence="14">Lor287</strain>
    </source>
</reference>
<evidence type="ECO:0000256" key="9">
    <source>
        <dbReference type="ARBA" id="ARBA00023172"/>
    </source>
</evidence>
<sequence length="351" mass="40259">MARCMLHHKQLPKSYWGEAVNTTVYLLNRAPCRALQQSTPLEAWSGPKPSVSHLKIFGSIFFSLQLQKGRDKLAEKGEKGILLGYSESSKAYRVYNPLTKKLLITRDVIVDENSSWNWNESEPRPPQIASPPSSPQKFQLLTDLYQHCQVAFLAVEPQSFKEAATNPNWKEAMDSEMHMITKNNTWELTNLPVGKKAIGVKWLYKVKYNDHGDISKHKVRLVAKGYSQKAGVDYFDTFAPVARFESVRLLIAIATQNNFLIYQMDVKSVFLNGEIKEEIYVTQPEGYITNDCAKVYKLKKALYGLKQAPRAWNQKIDFHLLEIGFTRTTSEPAMYISRKRRMVSISYYVSM</sequence>
<evidence type="ECO:0000259" key="12">
    <source>
        <dbReference type="Pfam" id="PF07727"/>
    </source>
</evidence>
<keyword evidence="8" id="KW-0239">DNA-directed DNA polymerase</keyword>
<keyword evidence="8" id="KW-0548">Nucleotidyltransferase</keyword>
<dbReference type="InterPro" id="IPR012337">
    <property type="entry name" value="RNaseH-like_sf"/>
</dbReference>
<keyword evidence="10" id="KW-0511">Multifunctional enzyme</keyword>
<evidence type="ECO:0000256" key="3">
    <source>
        <dbReference type="ARBA" id="ARBA00022759"/>
    </source>
</evidence>
<keyword evidence="7" id="KW-0695">RNA-directed DNA polymerase</keyword>
<dbReference type="GO" id="GO:0006310">
    <property type="term" value="P:DNA recombination"/>
    <property type="evidence" value="ECO:0007669"/>
    <property type="project" value="UniProtKB-KW"/>
</dbReference>
<dbReference type="Pfam" id="PF25597">
    <property type="entry name" value="SH3_retrovirus"/>
    <property type="match status" value="1"/>
</dbReference>
<dbReference type="GO" id="GO:0015074">
    <property type="term" value="P:DNA integration"/>
    <property type="evidence" value="ECO:0007669"/>
    <property type="project" value="UniProtKB-KW"/>
</dbReference>
<comment type="caution">
    <text evidence="14">The sequence shown here is derived from an EMBL/GenBank/DDBJ whole genome shotgun (WGS) entry which is preliminary data.</text>
</comment>
<organism evidence="14 15">
    <name type="scientific">Platanthera zijinensis</name>
    <dbReference type="NCBI Taxonomy" id="2320716"/>
    <lineage>
        <taxon>Eukaryota</taxon>
        <taxon>Viridiplantae</taxon>
        <taxon>Streptophyta</taxon>
        <taxon>Embryophyta</taxon>
        <taxon>Tracheophyta</taxon>
        <taxon>Spermatophyta</taxon>
        <taxon>Magnoliopsida</taxon>
        <taxon>Liliopsida</taxon>
        <taxon>Asparagales</taxon>
        <taxon>Orchidaceae</taxon>
        <taxon>Orchidoideae</taxon>
        <taxon>Orchideae</taxon>
        <taxon>Orchidinae</taxon>
        <taxon>Platanthera</taxon>
    </lineage>
</organism>
<dbReference type="SUPFAM" id="SSF53098">
    <property type="entry name" value="Ribonuclease H-like"/>
    <property type="match status" value="1"/>
</dbReference>
<evidence type="ECO:0000256" key="7">
    <source>
        <dbReference type="ARBA" id="ARBA00022918"/>
    </source>
</evidence>
<feature type="compositionally biased region" description="Pro residues" evidence="11">
    <location>
        <begin position="124"/>
        <end position="134"/>
    </location>
</feature>
<evidence type="ECO:0000313" key="14">
    <source>
        <dbReference type="EMBL" id="KAK8938636.1"/>
    </source>
</evidence>
<keyword evidence="2" id="KW-0479">Metal-binding</keyword>
<evidence type="ECO:0000256" key="11">
    <source>
        <dbReference type="SAM" id="MobiDB-lite"/>
    </source>
</evidence>
<feature type="domain" description="Retroviral polymerase SH3-like" evidence="13">
    <location>
        <begin position="67"/>
        <end position="122"/>
    </location>
</feature>
<evidence type="ECO:0000256" key="2">
    <source>
        <dbReference type="ARBA" id="ARBA00022723"/>
    </source>
</evidence>
<dbReference type="InterPro" id="IPR057670">
    <property type="entry name" value="SH3_retrovirus"/>
</dbReference>
<gene>
    <name evidence="14" type="ORF">KSP39_PZI011049</name>
</gene>
<dbReference type="InterPro" id="IPR013103">
    <property type="entry name" value="RVT_2"/>
</dbReference>
<evidence type="ECO:0008006" key="16">
    <source>
        <dbReference type="Google" id="ProtNLM"/>
    </source>
</evidence>
<evidence type="ECO:0000256" key="10">
    <source>
        <dbReference type="ARBA" id="ARBA00023268"/>
    </source>
</evidence>
<dbReference type="PANTHER" id="PTHR42648">
    <property type="entry name" value="TRANSPOSASE, PUTATIVE-RELATED"/>
    <property type="match status" value="1"/>
</dbReference>
<keyword evidence="5" id="KW-0460">Magnesium</keyword>
<dbReference type="GO" id="GO:0004519">
    <property type="term" value="F:endonuclease activity"/>
    <property type="evidence" value="ECO:0007669"/>
    <property type="project" value="UniProtKB-KW"/>
</dbReference>
<evidence type="ECO:0000256" key="1">
    <source>
        <dbReference type="ARBA" id="ARBA00022722"/>
    </source>
</evidence>
<dbReference type="SUPFAM" id="SSF56672">
    <property type="entry name" value="DNA/RNA polymerases"/>
    <property type="match status" value="1"/>
</dbReference>
<dbReference type="GO" id="GO:0046872">
    <property type="term" value="F:metal ion binding"/>
    <property type="evidence" value="ECO:0007669"/>
    <property type="project" value="UniProtKB-KW"/>
</dbReference>
<dbReference type="GO" id="GO:0003964">
    <property type="term" value="F:RNA-directed DNA polymerase activity"/>
    <property type="evidence" value="ECO:0007669"/>
    <property type="project" value="UniProtKB-KW"/>
</dbReference>
<keyword evidence="1" id="KW-0540">Nuclease</keyword>
<feature type="region of interest" description="Disordered" evidence="11">
    <location>
        <begin position="116"/>
        <end position="135"/>
    </location>
</feature>
<keyword evidence="15" id="KW-1185">Reference proteome</keyword>
<evidence type="ECO:0000256" key="6">
    <source>
        <dbReference type="ARBA" id="ARBA00022908"/>
    </source>
</evidence>
<dbReference type="PANTHER" id="PTHR42648:SF11">
    <property type="entry name" value="TRANSPOSON TY4-P GAG-POL POLYPROTEIN"/>
    <property type="match status" value="1"/>
</dbReference>
<dbReference type="EMBL" id="JBBWWQ010000009">
    <property type="protein sequence ID" value="KAK8938636.1"/>
    <property type="molecule type" value="Genomic_DNA"/>
</dbReference>
<keyword evidence="3" id="KW-0255">Endonuclease</keyword>
<keyword evidence="6" id="KW-0229">DNA integration</keyword>
<name>A0AAP0G5N9_9ASPA</name>
<keyword evidence="4" id="KW-0378">Hydrolase</keyword>
<evidence type="ECO:0000256" key="4">
    <source>
        <dbReference type="ARBA" id="ARBA00022801"/>
    </source>
</evidence>
<evidence type="ECO:0000313" key="15">
    <source>
        <dbReference type="Proteomes" id="UP001418222"/>
    </source>
</evidence>
<dbReference type="Pfam" id="PF07727">
    <property type="entry name" value="RVT_2"/>
    <property type="match status" value="1"/>
</dbReference>
<evidence type="ECO:0000259" key="13">
    <source>
        <dbReference type="Pfam" id="PF25597"/>
    </source>
</evidence>
<evidence type="ECO:0000256" key="5">
    <source>
        <dbReference type="ARBA" id="ARBA00022842"/>
    </source>
</evidence>
<evidence type="ECO:0000256" key="8">
    <source>
        <dbReference type="ARBA" id="ARBA00022932"/>
    </source>
</evidence>
<dbReference type="InterPro" id="IPR039537">
    <property type="entry name" value="Retrotran_Ty1/copia-like"/>
</dbReference>
<dbReference type="AlphaFoldDB" id="A0AAP0G5N9"/>
<dbReference type="InterPro" id="IPR043502">
    <property type="entry name" value="DNA/RNA_pol_sf"/>
</dbReference>
<feature type="domain" description="Reverse transcriptase Ty1/copia-type" evidence="12">
    <location>
        <begin position="183"/>
        <end position="348"/>
    </location>
</feature>
<dbReference type="GO" id="GO:0003887">
    <property type="term" value="F:DNA-directed DNA polymerase activity"/>
    <property type="evidence" value="ECO:0007669"/>
    <property type="project" value="UniProtKB-KW"/>
</dbReference>
<accession>A0AAP0G5N9</accession>
<protein>
    <recommendedName>
        <fullName evidence="16">Retrovirus-related Pol polyprotein from transposon TNT 1-94</fullName>
    </recommendedName>
</protein>
<keyword evidence="9" id="KW-0233">DNA recombination</keyword>
<keyword evidence="8" id="KW-0808">Transferase</keyword>